<gene>
    <name evidence="2" type="ORF">VNO78_21367</name>
</gene>
<protein>
    <submittedName>
        <fullName evidence="2">Uncharacterized protein</fullName>
    </submittedName>
</protein>
<feature type="coiled-coil region" evidence="1">
    <location>
        <begin position="21"/>
        <end position="113"/>
    </location>
</feature>
<comment type="caution">
    <text evidence="2">The sequence shown here is derived from an EMBL/GenBank/DDBJ whole genome shotgun (WGS) entry which is preliminary data.</text>
</comment>
<dbReference type="PANTHER" id="PTHR38377:SF1">
    <property type="entry name" value="THREONINE-TRNA LIGASE 2"/>
    <property type="match status" value="1"/>
</dbReference>
<dbReference type="Proteomes" id="UP001386955">
    <property type="component" value="Unassembled WGS sequence"/>
</dbReference>
<dbReference type="AlphaFoldDB" id="A0AAN9XHL8"/>
<sequence length="115" mass="12963">MAESTKMRDLELTLKPFYQRASEAEERLSRLEAALNGKKGAGNEENLKVISEKSKLEVAKAELLSEKDKAQILAAENAKLQYRIVHLLRALKEADLKLEKATVREQLQNMKLQGA</sequence>
<name>A0AAN9XHL8_PSOTE</name>
<keyword evidence="3" id="KW-1185">Reference proteome</keyword>
<reference evidence="2 3" key="1">
    <citation type="submission" date="2024-01" db="EMBL/GenBank/DDBJ databases">
        <title>The genomes of 5 underutilized Papilionoideae crops provide insights into root nodulation and disease resistanc.</title>
        <authorList>
            <person name="Jiang F."/>
        </authorList>
    </citation>
    <scope>NUCLEOTIDE SEQUENCE [LARGE SCALE GENOMIC DNA]</scope>
    <source>
        <strain evidence="2">DUOXIRENSHENG_FW03</strain>
        <tissue evidence="2">Leaves</tissue>
    </source>
</reference>
<evidence type="ECO:0000256" key="1">
    <source>
        <dbReference type="SAM" id="Coils"/>
    </source>
</evidence>
<evidence type="ECO:0000313" key="3">
    <source>
        <dbReference type="Proteomes" id="UP001386955"/>
    </source>
</evidence>
<accession>A0AAN9XHL8</accession>
<organism evidence="2 3">
    <name type="scientific">Psophocarpus tetragonolobus</name>
    <name type="common">Winged bean</name>
    <name type="synonym">Dolichos tetragonolobus</name>
    <dbReference type="NCBI Taxonomy" id="3891"/>
    <lineage>
        <taxon>Eukaryota</taxon>
        <taxon>Viridiplantae</taxon>
        <taxon>Streptophyta</taxon>
        <taxon>Embryophyta</taxon>
        <taxon>Tracheophyta</taxon>
        <taxon>Spermatophyta</taxon>
        <taxon>Magnoliopsida</taxon>
        <taxon>eudicotyledons</taxon>
        <taxon>Gunneridae</taxon>
        <taxon>Pentapetalae</taxon>
        <taxon>rosids</taxon>
        <taxon>fabids</taxon>
        <taxon>Fabales</taxon>
        <taxon>Fabaceae</taxon>
        <taxon>Papilionoideae</taxon>
        <taxon>50 kb inversion clade</taxon>
        <taxon>NPAAA clade</taxon>
        <taxon>indigoferoid/millettioid clade</taxon>
        <taxon>Phaseoleae</taxon>
        <taxon>Psophocarpus</taxon>
    </lineage>
</organism>
<keyword evidence="1" id="KW-0175">Coiled coil</keyword>
<dbReference type="PANTHER" id="PTHR38377">
    <property type="entry name" value="THREONINE-TRNA LIGASE 2"/>
    <property type="match status" value="1"/>
</dbReference>
<evidence type="ECO:0000313" key="2">
    <source>
        <dbReference type="EMBL" id="KAK7392917.1"/>
    </source>
</evidence>
<dbReference type="EMBL" id="JAYMYS010000005">
    <property type="protein sequence ID" value="KAK7392917.1"/>
    <property type="molecule type" value="Genomic_DNA"/>
</dbReference>
<proteinExistence type="predicted"/>